<dbReference type="EMBL" id="BQNB010012147">
    <property type="protein sequence ID" value="GJS99819.1"/>
    <property type="molecule type" value="Genomic_DNA"/>
</dbReference>
<reference evidence="1" key="1">
    <citation type="journal article" date="2022" name="Int. J. Mol. Sci.">
        <title>Draft Genome of Tanacetum Coccineum: Genomic Comparison of Closely Related Tanacetum-Family Plants.</title>
        <authorList>
            <person name="Yamashiro T."/>
            <person name="Shiraishi A."/>
            <person name="Nakayama K."/>
            <person name="Satake H."/>
        </authorList>
    </citation>
    <scope>NUCLEOTIDE SEQUENCE</scope>
</reference>
<reference evidence="1" key="2">
    <citation type="submission" date="2022-01" db="EMBL/GenBank/DDBJ databases">
        <authorList>
            <person name="Yamashiro T."/>
            <person name="Shiraishi A."/>
            <person name="Satake H."/>
            <person name="Nakayama K."/>
        </authorList>
    </citation>
    <scope>NUCLEOTIDE SEQUENCE</scope>
</reference>
<evidence type="ECO:0000313" key="1">
    <source>
        <dbReference type="EMBL" id="GJS99819.1"/>
    </source>
</evidence>
<comment type="caution">
    <text evidence="1">The sequence shown here is derived from an EMBL/GenBank/DDBJ whole genome shotgun (WGS) entry which is preliminary data.</text>
</comment>
<accession>A0ABQ5AB16</accession>
<keyword evidence="2" id="KW-1185">Reference proteome</keyword>
<gene>
    <name evidence="1" type="ORF">Tco_0820989</name>
</gene>
<proteinExistence type="predicted"/>
<evidence type="ECO:0000313" key="2">
    <source>
        <dbReference type="Proteomes" id="UP001151760"/>
    </source>
</evidence>
<organism evidence="1 2">
    <name type="scientific">Tanacetum coccineum</name>
    <dbReference type="NCBI Taxonomy" id="301880"/>
    <lineage>
        <taxon>Eukaryota</taxon>
        <taxon>Viridiplantae</taxon>
        <taxon>Streptophyta</taxon>
        <taxon>Embryophyta</taxon>
        <taxon>Tracheophyta</taxon>
        <taxon>Spermatophyta</taxon>
        <taxon>Magnoliopsida</taxon>
        <taxon>eudicotyledons</taxon>
        <taxon>Gunneridae</taxon>
        <taxon>Pentapetalae</taxon>
        <taxon>asterids</taxon>
        <taxon>campanulids</taxon>
        <taxon>Asterales</taxon>
        <taxon>Asteraceae</taxon>
        <taxon>Asteroideae</taxon>
        <taxon>Anthemideae</taxon>
        <taxon>Anthemidinae</taxon>
        <taxon>Tanacetum</taxon>
    </lineage>
</organism>
<dbReference type="Proteomes" id="UP001151760">
    <property type="component" value="Unassembled WGS sequence"/>
</dbReference>
<name>A0ABQ5AB16_9ASTR</name>
<sequence length="128" mass="15326">MVQSWQDNKLNQDVDTLSIDDLYNNLRVFEREIQEDWDLLHEDLEQIDDLDIEWMDINWKIAMIAIRMKKFYKKLTDGRVDNVPQRGHIRKEEEKTHFLSTPKKMESKEKINGLLTMDDGNCPIVAKY</sequence>
<protein>
    <submittedName>
        <fullName evidence="1">Uncharacterized protein</fullName>
    </submittedName>
</protein>